<protein>
    <recommendedName>
        <fullName evidence="3">Cupin type-2 domain-containing protein</fullName>
    </recommendedName>
</protein>
<dbReference type="SUPFAM" id="SSF89796">
    <property type="entry name" value="CoA-transferase family III (CaiB/BaiF)"/>
    <property type="match status" value="1"/>
</dbReference>
<sequence>MTTKRYTSPDPELDSYYGDLAAKDLRPLWELGEMFTSEPKAAAVPHRWRAADLHELAGRAGDLVPIERGGDRRVIGLANPGLGGAPFIAPSLWAGVQFLLPGELAPPHRHTAAALRFILGGRGAYTVVDGDSIPMTPGDLVLTPGWTVHEHHNPGDEPMVWLDVLDLPLVIGLEALFFEQRPGNPAQQCPARSASEMFYGQSAGLVPVGNQTPAFDGPSSPLTRVGVSIGDSIAGLYGAFGAVMALLDRQRHPGKSIPLQDRIIDVALNESIYSMMESLVPDYLAHGVQRHRTGGRMEGIAPSNAYLCADAKSVVIAAIPTPSSSGT</sequence>
<evidence type="ECO:0000256" key="2">
    <source>
        <dbReference type="ARBA" id="ARBA00023002"/>
    </source>
</evidence>
<dbReference type="InterPro" id="IPR003673">
    <property type="entry name" value="CoA-Trfase_fam_III"/>
</dbReference>
<dbReference type="InterPro" id="IPR013096">
    <property type="entry name" value="Cupin_2"/>
</dbReference>
<dbReference type="CDD" id="cd02216">
    <property type="entry name" value="cupin_GDO-like_N"/>
    <property type="match status" value="1"/>
</dbReference>
<dbReference type="InterPro" id="IPR023606">
    <property type="entry name" value="CoA-Trfase_III_dom_1_sf"/>
</dbReference>
<dbReference type="InterPro" id="IPR011051">
    <property type="entry name" value="RmlC_Cupin_sf"/>
</dbReference>
<keyword evidence="5" id="KW-1185">Reference proteome</keyword>
<evidence type="ECO:0000256" key="1">
    <source>
        <dbReference type="ARBA" id="ARBA00022964"/>
    </source>
</evidence>
<evidence type="ECO:0000259" key="3">
    <source>
        <dbReference type="Pfam" id="PF07883"/>
    </source>
</evidence>
<accession>A0ABR9LUW0</accession>
<dbReference type="SUPFAM" id="SSF51182">
    <property type="entry name" value="RmlC-like cupins"/>
    <property type="match status" value="1"/>
</dbReference>
<comment type="caution">
    <text evidence="4">The sequence shown here is derived from an EMBL/GenBank/DDBJ whole genome shotgun (WGS) entry which is preliminary data.</text>
</comment>
<feature type="domain" description="Cupin type-2" evidence="3">
    <location>
        <begin position="98"/>
        <end position="164"/>
    </location>
</feature>
<organism evidence="4 5">
    <name type="scientific">Nonomuraea angiospora</name>
    <dbReference type="NCBI Taxonomy" id="46172"/>
    <lineage>
        <taxon>Bacteria</taxon>
        <taxon>Bacillati</taxon>
        <taxon>Actinomycetota</taxon>
        <taxon>Actinomycetes</taxon>
        <taxon>Streptosporangiales</taxon>
        <taxon>Streptosporangiaceae</taxon>
        <taxon>Nonomuraea</taxon>
    </lineage>
</organism>
<dbReference type="Proteomes" id="UP000633509">
    <property type="component" value="Unassembled WGS sequence"/>
</dbReference>
<dbReference type="InterPro" id="IPR014710">
    <property type="entry name" value="RmlC-like_jellyroll"/>
</dbReference>
<dbReference type="EMBL" id="JADBEK010000001">
    <property type="protein sequence ID" value="MBE1584097.1"/>
    <property type="molecule type" value="Genomic_DNA"/>
</dbReference>
<reference evidence="4 5" key="1">
    <citation type="submission" date="2020-10" db="EMBL/GenBank/DDBJ databases">
        <title>Sequencing the genomes of 1000 actinobacteria strains.</title>
        <authorList>
            <person name="Klenk H.-P."/>
        </authorList>
    </citation>
    <scope>NUCLEOTIDE SEQUENCE [LARGE SCALE GENOMIC DNA]</scope>
    <source>
        <strain evidence="4 5">DSM 43173</strain>
    </source>
</reference>
<dbReference type="PANTHER" id="PTHR41517:SF1">
    <property type="entry name" value="CUPIN"/>
    <property type="match status" value="1"/>
</dbReference>
<name>A0ABR9LUW0_9ACTN</name>
<dbReference type="PANTHER" id="PTHR41517">
    <property type="entry name" value="1,2-DIOXYGENASE PROTEIN-RELATED"/>
    <property type="match status" value="1"/>
</dbReference>
<evidence type="ECO:0000313" key="4">
    <source>
        <dbReference type="EMBL" id="MBE1584097.1"/>
    </source>
</evidence>
<dbReference type="InterPro" id="IPR047183">
    <property type="entry name" value="GDO-like"/>
</dbReference>
<keyword evidence="2" id="KW-0560">Oxidoreductase</keyword>
<dbReference type="Pfam" id="PF02515">
    <property type="entry name" value="CoA_transf_3"/>
    <property type="match status" value="1"/>
</dbReference>
<evidence type="ECO:0000313" key="5">
    <source>
        <dbReference type="Proteomes" id="UP000633509"/>
    </source>
</evidence>
<dbReference type="Pfam" id="PF07883">
    <property type="entry name" value="Cupin_2"/>
    <property type="match status" value="1"/>
</dbReference>
<gene>
    <name evidence="4" type="ORF">H4W80_002355</name>
</gene>
<dbReference type="Gene3D" id="2.60.120.10">
    <property type="entry name" value="Jelly Rolls"/>
    <property type="match status" value="1"/>
</dbReference>
<keyword evidence="1" id="KW-0223">Dioxygenase</keyword>
<proteinExistence type="predicted"/>